<dbReference type="InterPro" id="IPR036794">
    <property type="entry name" value="ATP_F1_dsu/esu_C_sf"/>
</dbReference>
<dbReference type="AlphaFoldDB" id="A0A1F6PBG1"/>
<name>A0A1F6PBG1_9BACT</name>
<keyword evidence="8" id="KW-1003">Cell membrane</keyword>
<gene>
    <name evidence="8" type="primary">atpC</name>
    <name evidence="13" type="ORF">A2563_01665</name>
</gene>
<dbReference type="PANTHER" id="PTHR13822">
    <property type="entry name" value="ATP SYNTHASE DELTA/EPSILON CHAIN"/>
    <property type="match status" value="1"/>
</dbReference>
<evidence type="ECO:0000256" key="2">
    <source>
        <dbReference type="ARBA" id="ARBA00005712"/>
    </source>
</evidence>
<accession>A0A1F6PBG1</accession>
<feature type="domain" description="ATP synthase F1 complex delta/epsilon subunit N-terminal" evidence="12">
    <location>
        <begin position="4"/>
        <end position="83"/>
    </location>
</feature>
<evidence type="ECO:0000313" key="13">
    <source>
        <dbReference type="EMBL" id="OGH93294.1"/>
    </source>
</evidence>
<comment type="function">
    <text evidence="8">Produces ATP from ADP in the presence of a proton gradient across the membrane.</text>
</comment>
<keyword evidence="7 8" id="KW-0066">ATP synthesis</keyword>
<comment type="caution">
    <text evidence="13">The sequence shown here is derived from an EMBL/GenBank/DDBJ whole genome shotgun (WGS) entry which is preliminary data.</text>
</comment>
<dbReference type="Gene3D" id="1.20.5.440">
    <property type="entry name" value="ATP synthase delta/epsilon subunit, C-terminal domain"/>
    <property type="match status" value="1"/>
</dbReference>
<feature type="coiled-coil region" evidence="10">
    <location>
        <begin position="84"/>
        <end position="114"/>
    </location>
</feature>
<dbReference type="EMBL" id="MFRA01000001">
    <property type="protein sequence ID" value="OGH93294.1"/>
    <property type="molecule type" value="Genomic_DNA"/>
</dbReference>
<evidence type="ECO:0000259" key="12">
    <source>
        <dbReference type="Pfam" id="PF02823"/>
    </source>
</evidence>
<keyword evidence="6 8" id="KW-0139">CF(1)</keyword>
<evidence type="ECO:0000256" key="3">
    <source>
        <dbReference type="ARBA" id="ARBA00022448"/>
    </source>
</evidence>
<evidence type="ECO:0000256" key="9">
    <source>
        <dbReference type="RuleBase" id="RU003656"/>
    </source>
</evidence>
<dbReference type="Pfam" id="PF00401">
    <property type="entry name" value="ATP-synt_DE"/>
    <property type="match status" value="1"/>
</dbReference>
<evidence type="ECO:0000256" key="5">
    <source>
        <dbReference type="ARBA" id="ARBA00023136"/>
    </source>
</evidence>
<evidence type="ECO:0000256" key="10">
    <source>
        <dbReference type="SAM" id="Coils"/>
    </source>
</evidence>
<dbReference type="GO" id="GO:0045259">
    <property type="term" value="C:proton-transporting ATP synthase complex"/>
    <property type="evidence" value="ECO:0007669"/>
    <property type="project" value="UniProtKB-KW"/>
</dbReference>
<evidence type="ECO:0000256" key="6">
    <source>
        <dbReference type="ARBA" id="ARBA00023196"/>
    </source>
</evidence>
<keyword evidence="4 8" id="KW-0406">Ion transport</keyword>
<dbReference type="InterPro" id="IPR036771">
    <property type="entry name" value="ATPsynth_dsu/esu_N"/>
</dbReference>
<comment type="subunit">
    <text evidence="8 9">F-type ATPases have 2 components, CF(1) - the catalytic core - and CF(0) - the membrane proton channel. CF(1) has five subunits: alpha(3), beta(3), gamma(1), delta(1), epsilon(1). CF(0) has three main subunits: a, b and c.</text>
</comment>
<dbReference type="HAMAP" id="MF_00530">
    <property type="entry name" value="ATP_synth_epsil_bac"/>
    <property type="match status" value="1"/>
</dbReference>
<keyword evidence="10" id="KW-0175">Coiled coil</keyword>
<dbReference type="CDD" id="cd12152">
    <property type="entry name" value="F1-ATPase_delta"/>
    <property type="match status" value="1"/>
</dbReference>
<evidence type="ECO:0000259" key="11">
    <source>
        <dbReference type="Pfam" id="PF00401"/>
    </source>
</evidence>
<dbReference type="Gene3D" id="2.60.15.10">
    <property type="entry name" value="F0F1 ATP synthase delta/epsilon subunit, N-terminal"/>
    <property type="match status" value="1"/>
</dbReference>
<dbReference type="PANTHER" id="PTHR13822:SF10">
    <property type="entry name" value="ATP SYNTHASE EPSILON CHAIN, CHLOROPLASTIC"/>
    <property type="match status" value="1"/>
</dbReference>
<comment type="similarity">
    <text evidence="2 8 9">Belongs to the ATPase epsilon chain family.</text>
</comment>
<dbReference type="GO" id="GO:0005524">
    <property type="term" value="F:ATP binding"/>
    <property type="evidence" value="ECO:0007669"/>
    <property type="project" value="UniProtKB-UniRule"/>
</dbReference>
<keyword evidence="3 8" id="KW-0813">Transport</keyword>
<dbReference type="STRING" id="1798705.A2563_01665"/>
<evidence type="ECO:0000313" key="14">
    <source>
        <dbReference type="Proteomes" id="UP000176634"/>
    </source>
</evidence>
<organism evidence="13 14">
    <name type="scientific">Candidatus Magasanikbacteria bacterium RIFOXYD1_FULL_40_23</name>
    <dbReference type="NCBI Taxonomy" id="1798705"/>
    <lineage>
        <taxon>Bacteria</taxon>
        <taxon>Candidatus Magasanikiibacteriota</taxon>
    </lineage>
</organism>
<dbReference type="InterPro" id="IPR020547">
    <property type="entry name" value="ATP_synth_F1_esu_C"/>
</dbReference>
<dbReference type="Pfam" id="PF02823">
    <property type="entry name" value="ATP-synt_DE_N"/>
    <property type="match status" value="1"/>
</dbReference>
<dbReference type="NCBIfam" id="TIGR01216">
    <property type="entry name" value="ATP_synt_epsi"/>
    <property type="match status" value="1"/>
</dbReference>
<keyword evidence="5 8" id="KW-0472">Membrane</keyword>
<feature type="domain" description="ATP synthase epsilon subunit C-terminal" evidence="11">
    <location>
        <begin position="88"/>
        <end position="134"/>
    </location>
</feature>
<dbReference type="InterPro" id="IPR001469">
    <property type="entry name" value="ATP_synth_F1_dsu/esu"/>
</dbReference>
<dbReference type="GO" id="GO:0005886">
    <property type="term" value="C:plasma membrane"/>
    <property type="evidence" value="ECO:0007669"/>
    <property type="project" value="UniProtKB-SubCell"/>
</dbReference>
<reference evidence="13 14" key="1">
    <citation type="journal article" date="2016" name="Nat. Commun.">
        <title>Thousands of microbial genomes shed light on interconnected biogeochemical processes in an aquifer system.</title>
        <authorList>
            <person name="Anantharaman K."/>
            <person name="Brown C.T."/>
            <person name="Hug L.A."/>
            <person name="Sharon I."/>
            <person name="Castelle C.J."/>
            <person name="Probst A.J."/>
            <person name="Thomas B.C."/>
            <person name="Singh A."/>
            <person name="Wilkins M.J."/>
            <person name="Karaoz U."/>
            <person name="Brodie E.L."/>
            <person name="Williams K.H."/>
            <person name="Hubbard S.S."/>
            <person name="Banfield J.F."/>
        </authorList>
    </citation>
    <scope>NUCLEOTIDE SEQUENCE [LARGE SCALE GENOMIC DNA]</scope>
</reference>
<comment type="subcellular location">
    <subcellularLocation>
        <location evidence="1 8">Cell membrane</location>
        <topology evidence="1 8">Peripheral membrane protein</topology>
    </subcellularLocation>
</comment>
<evidence type="ECO:0000256" key="7">
    <source>
        <dbReference type="ARBA" id="ARBA00023310"/>
    </source>
</evidence>
<evidence type="ECO:0000256" key="4">
    <source>
        <dbReference type="ARBA" id="ARBA00023065"/>
    </source>
</evidence>
<dbReference type="GO" id="GO:0046933">
    <property type="term" value="F:proton-transporting ATP synthase activity, rotational mechanism"/>
    <property type="evidence" value="ECO:0007669"/>
    <property type="project" value="UniProtKB-UniRule"/>
</dbReference>
<evidence type="ECO:0000256" key="8">
    <source>
        <dbReference type="HAMAP-Rule" id="MF_00530"/>
    </source>
</evidence>
<dbReference type="Proteomes" id="UP000176634">
    <property type="component" value="Unassembled WGS sequence"/>
</dbReference>
<proteinExistence type="inferred from homology"/>
<evidence type="ECO:0000256" key="1">
    <source>
        <dbReference type="ARBA" id="ARBA00004202"/>
    </source>
</evidence>
<dbReference type="SUPFAM" id="SSF46604">
    <property type="entry name" value="Epsilon subunit of F1F0-ATP synthase C-terminal domain"/>
    <property type="match status" value="1"/>
</dbReference>
<dbReference type="SUPFAM" id="SSF51344">
    <property type="entry name" value="Epsilon subunit of F1F0-ATP synthase N-terminal domain"/>
    <property type="match status" value="1"/>
</dbReference>
<sequence length="143" mass="16138">MSTLKFKIVTPEKTIYENEIFQATIPTMEGEITVLPNHIPLISVLKAGELKFKDKEGEQQMAVSGGFLEVRGKNEIVILADHAQRVAEIDVDKAEEARARAEEQMANLKNAQDVDYAKLQAIMDRELNKLRVAKKYKNLPISK</sequence>
<keyword evidence="8" id="KW-0375">Hydrogen ion transport</keyword>
<protein>
    <recommendedName>
        <fullName evidence="8">ATP synthase epsilon chain</fullName>
    </recommendedName>
    <alternativeName>
        <fullName evidence="8">ATP synthase F1 sector epsilon subunit</fullName>
    </alternativeName>
    <alternativeName>
        <fullName evidence="8">F-ATPase epsilon subunit</fullName>
    </alternativeName>
</protein>
<dbReference type="InterPro" id="IPR020546">
    <property type="entry name" value="ATP_synth_F1_dsu/esu_N"/>
</dbReference>